<feature type="domain" description="Tyr recombinase" evidence="6">
    <location>
        <begin position="134"/>
        <end position="347"/>
    </location>
</feature>
<evidence type="ECO:0000256" key="2">
    <source>
        <dbReference type="ARBA" id="ARBA00022908"/>
    </source>
</evidence>
<gene>
    <name evidence="8" type="ORF">D4A39_09900</name>
</gene>
<dbReference type="PANTHER" id="PTHR30349:SF64">
    <property type="entry name" value="PROPHAGE INTEGRASE INTD-RELATED"/>
    <property type="match status" value="1"/>
</dbReference>
<evidence type="ECO:0000256" key="4">
    <source>
        <dbReference type="ARBA" id="ARBA00023172"/>
    </source>
</evidence>
<protein>
    <submittedName>
        <fullName evidence="8">Integron integrase</fullName>
    </submittedName>
</protein>
<keyword evidence="9" id="KW-1185">Reference proteome</keyword>
<name>A0A418Y0H7_9GAMM</name>
<dbReference type="PROSITE" id="PS51900">
    <property type="entry name" value="CB"/>
    <property type="match status" value="1"/>
</dbReference>
<dbReference type="PROSITE" id="PS51898">
    <property type="entry name" value="TYR_RECOMBINASE"/>
    <property type="match status" value="1"/>
</dbReference>
<dbReference type="InterPro" id="IPR010998">
    <property type="entry name" value="Integrase_recombinase_N"/>
</dbReference>
<dbReference type="AlphaFoldDB" id="A0A418Y0H7"/>
<sequence>MSTASVEKGLRQLQYCHFEQYGVVMDDIPRAPPEKPVKLMDQFRFWLRKNQYSYRTEQTYVHWVIKYIRYHKMRHPSTMSAREIEAFLSHLAVQRYCSPSTQKIALNALNCFYRRFLQQDYGELNFRQSKRKPRIPAVFSEQQAQAVIALLPEPSQLICELLYGAGLRVSEALRIRIKDLDFDRMIITVHQGKGDRDRRTLLPKSCEARLRQQISVTTNLYEMDQKNGIGPAWMPHALSRKYPGAGSQRIWQFIFPSKEPATDPQTGIVRRHHYHQDTVRKHVKQAASEAGITKLCGPHTFRHSFATHLLEKGYDIRTVQELLGHSDVSTTERYLHVMNRGGLGVISPLDRG</sequence>
<dbReference type="InterPro" id="IPR004107">
    <property type="entry name" value="Integrase_SAM-like_N"/>
</dbReference>
<dbReference type="InterPro" id="IPR011946">
    <property type="entry name" value="Integrase_integron-type"/>
</dbReference>
<evidence type="ECO:0000256" key="3">
    <source>
        <dbReference type="ARBA" id="ARBA00023125"/>
    </source>
</evidence>
<dbReference type="InterPro" id="IPR002104">
    <property type="entry name" value="Integrase_catalytic"/>
</dbReference>
<evidence type="ECO:0000259" key="6">
    <source>
        <dbReference type="PROSITE" id="PS51898"/>
    </source>
</evidence>
<keyword evidence="2" id="KW-0229">DNA integration</keyword>
<dbReference type="GO" id="GO:0006310">
    <property type="term" value="P:DNA recombination"/>
    <property type="evidence" value="ECO:0007669"/>
    <property type="project" value="UniProtKB-KW"/>
</dbReference>
<accession>A0A418Y0H7</accession>
<dbReference type="GO" id="GO:0003677">
    <property type="term" value="F:DNA binding"/>
    <property type="evidence" value="ECO:0007669"/>
    <property type="project" value="UniProtKB-UniRule"/>
</dbReference>
<keyword evidence="4" id="KW-0233">DNA recombination</keyword>
<dbReference type="Gene3D" id="1.10.443.10">
    <property type="entry name" value="Intergrase catalytic core"/>
    <property type="match status" value="1"/>
</dbReference>
<proteinExistence type="inferred from homology"/>
<evidence type="ECO:0000259" key="7">
    <source>
        <dbReference type="PROSITE" id="PS51900"/>
    </source>
</evidence>
<dbReference type="Pfam" id="PF13495">
    <property type="entry name" value="Phage_int_SAM_4"/>
    <property type="match status" value="1"/>
</dbReference>
<dbReference type="Proteomes" id="UP000283734">
    <property type="component" value="Unassembled WGS sequence"/>
</dbReference>
<dbReference type="PANTHER" id="PTHR30349">
    <property type="entry name" value="PHAGE INTEGRASE-RELATED"/>
    <property type="match status" value="1"/>
</dbReference>
<dbReference type="InterPro" id="IPR050090">
    <property type="entry name" value="Tyrosine_recombinase_XerCD"/>
</dbReference>
<dbReference type="Gene3D" id="1.10.150.130">
    <property type="match status" value="1"/>
</dbReference>
<dbReference type="GO" id="GO:0015074">
    <property type="term" value="P:DNA integration"/>
    <property type="evidence" value="ECO:0007669"/>
    <property type="project" value="UniProtKB-KW"/>
</dbReference>
<reference evidence="8 9" key="1">
    <citation type="submission" date="2018-09" db="EMBL/GenBank/DDBJ databases">
        <title>Alcanivorax profundi sp. nov., isolated from 1000 m-depth seawater of the Mariana Trench.</title>
        <authorList>
            <person name="Liu J."/>
        </authorList>
    </citation>
    <scope>NUCLEOTIDE SEQUENCE [LARGE SCALE GENOMIC DNA]</scope>
    <source>
        <strain evidence="8 9">MTEO17</strain>
    </source>
</reference>
<evidence type="ECO:0000256" key="1">
    <source>
        <dbReference type="ARBA" id="ARBA00008857"/>
    </source>
</evidence>
<dbReference type="NCBIfam" id="TIGR02249">
    <property type="entry name" value="integrase_gron"/>
    <property type="match status" value="1"/>
</dbReference>
<dbReference type="InterPro" id="IPR013762">
    <property type="entry name" value="Integrase-like_cat_sf"/>
</dbReference>
<keyword evidence="3 5" id="KW-0238">DNA-binding</keyword>
<dbReference type="InterPro" id="IPR011010">
    <property type="entry name" value="DNA_brk_join_enz"/>
</dbReference>
<dbReference type="SUPFAM" id="SSF56349">
    <property type="entry name" value="DNA breaking-rejoining enzymes"/>
    <property type="match status" value="1"/>
</dbReference>
<organism evidence="8 9">
    <name type="scientific">Alcanivorax profundi</name>
    <dbReference type="NCBI Taxonomy" id="2338368"/>
    <lineage>
        <taxon>Bacteria</taxon>
        <taxon>Pseudomonadati</taxon>
        <taxon>Pseudomonadota</taxon>
        <taxon>Gammaproteobacteria</taxon>
        <taxon>Oceanospirillales</taxon>
        <taxon>Alcanivoracaceae</taxon>
        <taxon>Alcanivorax</taxon>
    </lineage>
</organism>
<evidence type="ECO:0000313" key="8">
    <source>
        <dbReference type="EMBL" id="RJG18756.1"/>
    </source>
</evidence>
<feature type="domain" description="Core-binding (CB)" evidence="7">
    <location>
        <begin position="34"/>
        <end position="117"/>
    </location>
</feature>
<dbReference type="Pfam" id="PF00589">
    <property type="entry name" value="Phage_integrase"/>
    <property type="match status" value="1"/>
</dbReference>
<evidence type="ECO:0000256" key="5">
    <source>
        <dbReference type="PROSITE-ProRule" id="PRU01248"/>
    </source>
</evidence>
<dbReference type="InterPro" id="IPR044068">
    <property type="entry name" value="CB"/>
</dbReference>
<comment type="caution">
    <text evidence="8">The sequence shown here is derived from an EMBL/GenBank/DDBJ whole genome shotgun (WGS) entry which is preliminary data.</text>
</comment>
<comment type="similarity">
    <text evidence="1">Belongs to the 'phage' integrase family.</text>
</comment>
<dbReference type="EMBL" id="QYYA01000002">
    <property type="protein sequence ID" value="RJG18756.1"/>
    <property type="molecule type" value="Genomic_DNA"/>
</dbReference>
<evidence type="ECO:0000313" key="9">
    <source>
        <dbReference type="Proteomes" id="UP000283734"/>
    </source>
</evidence>